<name>A0A7R8X1F8_9CRUS</name>
<dbReference type="EMBL" id="LR899596">
    <property type="protein sequence ID" value="CAD7240963.1"/>
    <property type="molecule type" value="Genomic_DNA"/>
</dbReference>
<keyword evidence="4 7" id="KW-0879">Wnt signaling pathway</keyword>
<sequence length="413" mass="47329">MAPYFVRWCKTRLKNGYRSFPSLMNSKVSDTEELLVQEEPCQKQGSEKCCTSSTSPFPRPSHEATTATPNTGRRSKDGISVEKFEYDVSVMGCDSGKERKEFSFTLYDFDGHRKITEDDIAGLVRSIYEAVGNSVRLPHQGSKTIQVKLTVSPDRPPSPSSPTPCEKNTPCPGHHHHHPRVPPTHSHRAGEKPTHSRLHSVKVTHRASGKAQCRDCEDEEFPAPTRLRYCHVRCARTRLYGKGESWEGEEKLLGLGLSVPVVRLGCDDEDCRRRCRCNTRHGQECCVESSGCCKSSPRPRHSHHHHHQHHHHHRLKSEQELVKDLFGYQRLCRPKAAPGFSSSPHNHKNRREERERAMRQVLTWLEKQQLGQEDDDEEEDAVIVEKHEHHHVHEHVHHHYHHHLGGDDSLIIV</sequence>
<evidence type="ECO:0000256" key="6">
    <source>
        <dbReference type="ARBA" id="ARBA00023136"/>
    </source>
</evidence>
<evidence type="ECO:0000256" key="4">
    <source>
        <dbReference type="ARBA" id="ARBA00022687"/>
    </source>
</evidence>
<reference evidence="9" key="1">
    <citation type="submission" date="2020-11" db="EMBL/GenBank/DDBJ databases">
        <authorList>
            <person name="Tran Van P."/>
        </authorList>
    </citation>
    <scope>NUCLEOTIDE SEQUENCE</scope>
</reference>
<organism evidence="9">
    <name type="scientific">Darwinula stevensoni</name>
    <dbReference type="NCBI Taxonomy" id="69355"/>
    <lineage>
        <taxon>Eukaryota</taxon>
        <taxon>Metazoa</taxon>
        <taxon>Ecdysozoa</taxon>
        <taxon>Arthropoda</taxon>
        <taxon>Crustacea</taxon>
        <taxon>Oligostraca</taxon>
        <taxon>Ostracoda</taxon>
        <taxon>Podocopa</taxon>
        <taxon>Podocopida</taxon>
        <taxon>Darwinulocopina</taxon>
        <taxon>Darwinuloidea</taxon>
        <taxon>Darwinulidae</taxon>
        <taxon>Darwinula</taxon>
    </lineage>
</organism>
<evidence type="ECO:0000256" key="5">
    <source>
        <dbReference type="ARBA" id="ARBA00022723"/>
    </source>
</evidence>
<dbReference type="PANTHER" id="PTHR22611:SF9">
    <property type="entry name" value="PROTEIN NAKED CUTICLE"/>
    <property type="match status" value="1"/>
</dbReference>
<accession>A0A7R8X1F8</accession>
<dbReference type="GO" id="GO:0016055">
    <property type="term" value="P:Wnt signaling pathway"/>
    <property type="evidence" value="ECO:0007669"/>
    <property type="project" value="UniProtKB-UniRule"/>
</dbReference>
<comment type="function">
    <text evidence="7">Cell autonomous antagonist of the canonical Wnt signaling pathway.</text>
</comment>
<dbReference type="GO" id="GO:0005886">
    <property type="term" value="C:plasma membrane"/>
    <property type="evidence" value="ECO:0007669"/>
    <property type="project" value="UniProtKB-SubCell"/>
</dbReference>
<evidence type="ECO:0000256" key="1">
    <source>
        <dbReference type="ARBA" id="ARBA00007081"/>
    </source>
</evidence>
<comment type="subcellular location">
    <subcellularLocation>
        <location evidence="7">Cell membrane</location>
    </subcellularLocation>
    <subcellularLocation>
        <location evidence="7">Cytoplasm</location>
    </subcellularLocation>
</comment>
<keyword evidence="10" id="KW-1185">Reference proteome</keyword>
<proteinExistence type="inferred from homology"/>
<feature type="region of interest" description="Disordered" evidence="8">
    <location>
        <begin position="139"/>
        <end position="199"/>
    </location>
</feature>
<dbReference type="PANTHER" id="PTHR22611">
    <property type="entry name" value="PROTEIN NAKED CUTICLE"/>
    <property type="match status" value="1"/>
</dbReference>
<dbReference type="AlphaFoldDB" id="A0A7R8X1F8"/>
<evidence type="ECO:0000313" key="9">
    <source>
        <dbReference type="EMBL" id="CAD7240963.1"/>
    </source>
</evidence>
<evidence type="ECO:0000313" key="10">
    <source>
        <dbReference type="Proteomes" id="UP000677054"/>
    </source>
</evidence>
<keyword evidence="5" id="KW-0479">Metal-binding</keyword>
<comment type="similarity">
    <text evidence="1 7">Belongs to the NKD family.</text>
</comment>
<feature type="region of interest" description="Disordered" evidence="8">
    <location>
        <begin position="297"/>
        <end position="316"/>
    </location>
</feature>
<dbReference type="InterPro" id="IPR040140">
    <property type="entry name" value="Nkd-like"/>
</dbReference>
<dbReference type="EMBL" id="CAJPEV010000079">
    <property type="protein sequence ID" value="CAG0880216.1"/>
    <property type="molecule type" value="Genomic_DNA"/>
</dbReference>
<dbReference type="GO" id="GO:0090090">
    <property type="term" value="P:negative regulation of canonical Wnt signaling pathway"/>
    <property type="evidence" value="ECO:0007669"/>
    <property type="project" value="UniProtKB-ARBA"/>
</dbReference>
<evidence type="ECO:0000256" key="3">
    <source>
        <dbReference type="ARBA" id="ARBA00022490"/>
    </source>
</evidence>
<dbReference type="GO" id="GO:0005737">
    <property type="term" value="C:cytoplasm"/>
    <property type="evidence" value="ECO:0007669"/>
    <property type="project" value="UniProtKB-SubCell"/>
</dbReference>
<dbReference type="Proteomes" id="UP000677054">
    <property type="component" value="Unassembled WGS sequence"/>
</dbReference>
<gene>
    <name evidence="9" type="ORF">DSTB1V02_LOCUS965</name>
</gene>
<protein>
    <recommendedName>
        <fullName evidence="7">Protein naked cuticle homolog</fullName>
    </recommendedName>
</protein>
<feature type="compositionally biased region" description="Polar residues" evidence="8">
    <location>
        <begin position="63"/>
        <end position="72"/>
    </location>
</feature>
<evidence type="ECO:0000256" key="2">
    <source>
        <dbReference type="ARBA" id="ARBA00022475"/>
    </source>
</evidence>
<feature type="region of interest" description="Disordered" evidence="8">
    <location>
        <begin position="51"/>
        <end position="76"/>
    </location>
</feature>
<evidence type="ECO:0000256" key="8">
    <source>
        <dbReference type="SAM" id="MobiDB-lite"/>
    </source>
</evidence>
<keyword evidence="2 7" id="KW-1003">Cell membrane</keyword>
<keyword evidence="6" id="KW-0472">Membrane</keyword>
<keyword evidence="3" id="KW-0963">Cytoplasm</keyword>
<feature type="compositionally biased region" description="Basic residues" evidence="8">
    <location>
        <begin position="297"/>
        <end position="315"/>
    </location>
</feature>
<evidence type="ECO:0000256" key="7">
    <source>
        <dbReference type="RuleBase" id="RU367060"/>
    </source>
</evidence>
<dbReference type="OrthoDB" id="6375329at2759"/>
<dbReference type="GO" id="GO:0046872">
    <property type="term" value="F:metal ion binding"/>
    <property type="evidence" value="ECO:0007669"/>
    <property type="project" value="UniProtKB-KW"/>
</dbReference>